<keyword evidence="1" id="KW-0446">Lipid-binding</keyword>
<gene>
    <name evidence="2" type="ORF">HII30_09425</name>
</gene>
<dbReference type="Gene3D" id="3.40.50.10170">
    <property type="match status" value="1"/>
</dbReference>
<evidence type="ECO:0000313" key="2">
    <source>
        <dbReference type="EMBL" id="NMO95989.1"/>
    </source>
</evidence>
<evidence type="ECO:0000313" key="3">
    <source>
        <dbReference type="Proteomes" id="UP000565468"/>
    </source>
</evidence>
<keyword evidence="3" id="KW-1185">Reference proteome</keyword>
<dbReference type="Gene3D" id="3.30.1180.10">
    <property type="match status" value="1"/>
</dbReference>
<dbReference type="InterPro" id="IPR043168">
    <property type="entry name" value="DegV_C"/>
</dbReference>
<dbReference type="PANTHER" id="PTHR33434:SF2">
    <property type="entry name" value="FATTY ACID-BINDING PROTEIN TM_1468"/>
    <property type="match status" value="1"/>
</dbReference>
<dbReference type="NCBIfam" id="TIGR00762">
    <property type="entry name" value="DegV"/>
    <property type="match status" value="1"/>
</dbReference>
<dbReference type="PROSITE" id="PS51482">
    <property type="entry name" value="DEGV"/>
    <property type="match status" value="1"/>
</dbReference>
<name>A0A848M6V5_PAELE</name>
<accession>A0A848M6V5</accession>
<dbReference type="SUPFAM" id="SSF82549">
    <property type="entry name" value="DAK1/DegV-like"/>
    <property type="match status" value="1"/>
</dbReference>
<protein>
    <submittedName>
        <fullName evidence="2">DegV family protein</fullName>
    </submittedName>
</protein>
<dbReference type="Proteomes" id="UP000565468">
    <property type="component" value="Unassembled WGS sequence"/>
</dbReference>
<dbReference type="GO" id="GO:0008289">
    <property type="term" value="F:lipid binding"/>
    <property type="evidence" value="ECO:0007669"/>
    <property type="project" value="UniProtKB-KW"/>
</dbReference>
<proteinExistence type="predicted"/>
<dbReference type="PANTHER" id="PTHR33434">
    <property type="entry name" value="DEGV DOMAIN-CONTAINING PROTEIN DR_1986-RELATED"/>
    <property type="match status" value="1"/>
</dbReference>
<sequence length="288" mass="31155">MSGKIKIFADSTCDLPPAWIEEHDIGIVPLYVVFGDESLRDGIDITPVELYAKVEETGALPKTAAPSPADFIAAFSPYVDQGDQILYISLSSELSSTYQNARIASEEMPPGKVTVIDSRNLSSGIGLLVMKAVQAVKEGTELPKIVDHLTSYVDQVECEFVIDTLDYLYKGGRCSGMQNLIGSLLKIRPVIKVVNGVMTPAYKVRGKKEKALDQMLANALAQAEDMDKDLIIVVHTMAESEARMLQKALQEKTGARHVALSTAGCVICSHCGPQTVGLMYTKKISSTG</sequence>
<dbReference type="Pfam" id="PF02645">
    <property type="entry name" value="DegV"/>
    <property type="match status" value="1"/>
</dbReference>
<comment type="caution">
    <text evidence="2">The sequence shown here is derived from an EMBL/GenBank/DDBJ whole genome shotgun (WGS) entry which is preliminary data.</text>
</comment>
<dbReference type="InterPro" id="IPR003797">
    <property type="entry name" value="DegV"/>
</dbReference>
<dbReference type="RefSeq" id="WP_169504780.1">
    <property type="nucleotide sequence ID" value="NZ_JABBPN010000007.1"/>
</dbReference>
<evidence type="ECO:0000256" key="1">
    <source>
        <dbReference type="ARBA" id="ARBA00023121"/>
    </source>
</evidence>
<dbReference type="AlphaFoldDB" id="A0A848M6V5"/>
<reference evidence="2 3" key="1">
    <citation type="submission" date="2020-04" db="EMBL/GenBank/DDBJ databases">
        <title>Paenibacillus algicola sp. nov., a novel marine bacterium producing alginate lyase.</title>
        <authorList>
            <person name="Huang H."/>
        </authorList>
    </citation>
    <scope>NUCLEOTIDE SEQUENCE [LARGE SCALE GENOMIC DNA]</scope>
    <source>
        <strain evidence="2 3">L7-75</strain>
    </source>
</reference>
<organism evidence="2 3">
    <name type="scientific">Paenibacillus lemnae</name>
    <dbReference type="NCBI Taxonomy" id="1330551"/>
    <lineage>
        <taxon>Bacteria</taxon>
        <taxon>Bacillati</taxon>
        <taxon>Bacillota</taxon>
        <taxon>Bacilli</taxon>
        <taxon>Bacillales</taxon>
        <taxon>Paenibacillaceae</taxon>
        <taxon>Paenibacillus</taxon>
    </lineage>
</organism>
<dbReference type="EMBL" id="JABBPN010000007">
    <property type="protein sequence ID" value="NMO95989.1"/>
    <property type="molecule type" value="Genomic_DNA"/>
</dbReference>
<dbReference type="InterPro" id="IPR050270">
    <property type="entry name" value="DegV_domain_contain"/>
</dbReference>